<dbReference type="OrthoDB" id="557859at2"/>
<evidence type="ECO:0000313" key="2">
    <source>
        <dbReference type="EMBL" id="KGN31453.1"/>
    </source>
</evidence>
<dbReference type="AlphaFoldDB" id="A0A0A0J2U1"/>
<accession>A0A0A0J2U1</accession>
<evidence type="ECO:0000313" key="3">
    <source>
        <dbReference type="Proteomes" id="UP000030002"/>
    </source>
</evidence>
<comment type="caution">
    <text evidence="2">The sequence shown here is derived from an EMBL/GenBank/DDBJ whole genome shotgun (WGS) entry which is preliminary data.</text>
</comment>
<sequence length="86" mass="9425">MPNIASRDLRNHTATVLDGVSRGETYTVTVHGRPVAELRRVSSQRRPAVPKADLVALLDRQRIDATLAADMAWITEGTTDELDDLG</sequence>
<proteinExistence type="inferred from homology"/>
<dbReference type="Proteomes" id="UP000030002">
    <property type="component" value="Unassembled WGS sequence"/>
</dbReference>
<protein>
    <recommendedName>
        <fullName evidence="4">Antitoxin</fullName>
    </recommendedName>
</protein>
<dbReference type="SUPFAM" id="SSF143120">
    <property type="entry name" value="YefM-like"/>
    <property type="match status" value="1"/>
</dbReference>
<dbReference type="STRING" id="1385520.N802_03560"/>
<reference evidence="2 3" key="1">
    <citation type="submission" date="2013-08" db="EMBL/GenBank/DDBJ databases">
        <title>The genome sequence of Knoellia sinensis.</title>
        <authorList>
            <person name="Zhu W."/>
            <person name="Wang G."/>
        </authorList>
    </citation>
    <scope>NUCLEOTIDE SEQUENCE [LARGE SCALE GENOMIC DNA]</scope>
    <source>
        <strain evidence="2 3">KCTC 19936</strain>
    </source>
</reference>
<dbReference type="EMBL" id="AVPJ01000011">
    <property type="protein sequence ID" value="KGN31453.1"/>
    <property type="molecule type" value="Genomic_DNA"/>
</dbReference>
<comment type="similarity">
    <text evidence="1">Belongs to the phD/YefM antitoxin family.</text>
</comment>
<gene>
    <name evidence="2" type="ORF">N802_03560</name>
</gene>
<dbReference type="RefSeq" id="WP_035917309.1">
    <property type="nucleotide sequence ID" value="NZ_AVPJ01000011.1"/>
</dbReference>
<keyword evidence="3" id="KW-1185">Reference proteome</keyword>
<evidence type="ECO:0000256" key="1">
    <source>
        <dbReference type="ARBA" id="ARBA00009981"/>
    </source>
</evidence>
<dbReference type="InterPro" id="IPR036165">
    <property type="entry name" value="YefM-like_sf"/>
</dbReference>
<name>A0A0A0J2U1_9MICO</name>
<dbReference type="Gene3D" id="3.40.1620.10">
    <property type="entry name" value="YefM-like domain"/>
    <property type="match status" value="1"/>
</dbReference>
<organism evidence="2 3">
    <name type="scientific">Knoellia sinensis KCTC 19936</name>
    <dbReference type="NCBI Taxonomy" id="1385520"/>
    <lineage>
        <taxon>Bacteria</taxon>
        <taxon>Bacillati</taxon>
        <taxon>Actinomycetota</taxon>
        <taxon>Actinomycetes</taxon>
        <taxon>Micrococcales</taxon>
        <taxon>Intrasporangiaceae</taxon>
        <taxon>Knoellia</taxon>
    </lineage>
</organism>
<evidence type="ECO:0008006" key="4">
    <source>
        <dbReference type="Google" id="ProtNLM"/>
    </source>
</evidence>
<dbReference type="NCBIfam" id="TIGR01552">
    <property type="entry name" value="phd_fam"/>
    <property type="match status" value="1"/>
</dbReference>
<dbReference type="eggNOG" id="COG4118">
    <property type="taxonomic scope" value="Bacteria"/>
</dbReference>